<protein>
    <submittedName>
        <fullName evidence="2">Uncharacterized protein</fullName>
    </submittedName>
</protein>
<dbReference type="EMBL" id="ML996083">
    <property type="protein sequence ID" value="KAF2155287.1"/>
    <property type="molecule type" value="Genomic_DNA"/>
</dbReference>
<keyword evidence="3" id="KW-1185">Reference proteome</keyword>
<evidence type="ECO:0000256" key="1">
    <source>
        <dbReference type="SAM" id="MobiDB-lite"/>
    </source>
</evidence>
<feature type="region of interest" description="Disordered" evidence="1">
    <location>
        <begin position="1"/>
        <end position="27"/>
    </location>
</feature>
<proteinExistence type="predicted"/>
<organism evidence="2 3">
    <name type="scientific">Myriangium duriaei CBS 260.36</name>
    <dbReference type="NCBI Taxonomy" id="1168546"/>
    <lineage>
        <taxon>Eukaryota</taxon>
        <taxon>Fungi</taxon>
        <taxon>Dikarya</taxon>
        <taxon>Ascomycota</taxon>
        <taxon>Pezizomycotina</taxon>
        <taxon>Dothideomycetes</taxon>
        <taxon>Dothideomycetidae</taxon>
        <taxon>Myriangiales</taxon>
        <taxon>Myriangiaceae</taxon>
        <taxon>Myriangium</taxon>
    </lineage>
</organism>
<feature type="compositionally biased region" description="Polar residues" evidence="1">
    <location>
        <begin position="74"/>
        <end position="83"/>
    </location>
</feature>
<comment type="caution">
    <text evidence="2">The sequence shown here is derived from an EMBL/GenBank/DDBJ whole genome shotgun (WGS) entry which is preliminary data.</text>
</comment>
<gene>
    <name evidence="2" type="ORF">K461DRAFT_110992</name>
</gene>
<feature type="region of interest" description="Disordered" evidence="1">
    <location>
        <begin position="68"/>
        <end position="111"/>
    </location>
</feature>
<accession>A0A9P4J4I5</accession>
<evidence type="ECO:0000313" key="3">
    <source>
        <dbReference type="Proteomes" id="UP000799439"/>
    </source>
</evidence>
<reference evidence="2" key="1">
    <citation type="journal article" date="2020" name="Stud. Mycol.">
        <title>101 Dothideomycetes genomes: a test case for predicting lifestyles and emergence of pathogens.</title>
        <authorList>
            <person name="Haridas S."/>
            <person name="Albert R."/>
            <person name="Binder M."/>
            <person name="Bloem J."/>
            <person name="Labutti K."/>
            <person name="Salamov A."/>
            <person name="Andreopoulos B."/>
            <person name="Baker S."/>
            <person name="Barry K."/>
            <person name="Bills G."/>
            <person name="Bluhm B."/>
            <person name="Cannon C."/>
            <person name="Castanera R."/>
            <person name="Culley D."/>
            <person name="Daum C."/>
            <person name="Ezra D."/>
            <person name="Gonzalez J."/>
            <person name="Henrissat B."/>
            <person name="Kuo A."/>
            <person name="Liang C."/>
            <person name="Lipzen A."/>
            <person name="Lutzoni F."/>
            <person name="Magnuson J."/>
            <person name="Mondo S."/>
            <person name="Nolan M."/>
            <person name="Ohm R."/>
            <person name="Pangilinan J."/>
            <person name="Park H.-J."/>
            <person name="Ramirez L."/>
            <person name="Alfaro M."/>
            <person name="Sun H."/>
            <person name="Tritt A."/>
            <person name="Yoshinaga Y."/>
            <person name="Zwiers L.-H."/>
            <person name="Turgeon B."/>
            <person name="Goodwin S."/>
            <person name="Spatafora J."/>
            <person name="Crous P."/>
            <person name="Grigoriev I."/>
        </authorList>
    </citation>
    <scope>NUCLEOTIDE SEQUENCE</scope>
    <source>
        <strain evidence="2">CBS 260.36</strain>
    </source>
</reference>
<feature type="compositionally biased region" description="Polar residues" evidence="1">
    <location>
        <begin position="14"/>
        <end position="23"/>
    </location>
</feature>
<sequence>MEWSRPRGIHASRSDSGSFNEQRQAMDAGGLVEAQNFEKLLAAVGLHSRSGVSWDNQGELKGRFSPHCHAQKHAGTSPTTSPLGANLRGNEGFLDSCQPSPGPVSERQRFC</sequence>
<evidence type="ECO:0000313" key="2">
    <source>
        <dbReference type="EMBL" id="KAF2155287.1"/>
    </source>
</evidence>
<dbReference type="Proteomes" id="UP000799439">
    <property type="component" value="Unassembled WGS sequence"/>
</dbReference>
<dbReference type="AlphaFoldDB" id="A0A9P4J4I5"/>
<name>A0A9P4J4I5_9PEZI</name>